<dbReference type="InterPro" id="IPR047215">
    <property type="entry name" value="Galactose_mutarotase-like"/>
</dbReference>
<comment type="catalytic activity">
    <reaction evidence="8">
        <text>alpha-D-glucose = beta-D-glucose</text>
        <dbReference type="Rhea" id="RHEA:10264"/>
        <dbReference type="ChEBI" id="CHEBI:15903"/>
        <dbReference type="ChEBI" id="CHEBI:17925"/>
        <dbReference type="EC" id="5.1.3.3"/>
    </reaction>
</comment>
<feature type="active site" description="Proton donor" evidence="9">
    <location>
        <position position="190"/>
    </location>
</feature>
<dbReference type="Gene3D" id="2.70.98.10">
    <property type="match status" value="1"/>
</dbReference>
<feature type="binding site" evidence="10">
    <location>
        <position position="262"/>
    </location>
    <ligand>
        <name>beta-D-galactose</name>
        <dbReference type="ChEBI" id="CHEBI:27667"/>
    </ligand>
</feature>
<dbReference type="GO" id="GO:0033499">
    <property type="term" value="P:galactose catabolic process via UDP-galactose, Leloir pathway"/>
    <property type="evidence" value="ECO:0007669"/>
    <property type="project" value="TreeGrafter"/>
</dbReference>
<dbReference type="InterPro" id="IPR014718">
    <property type="entry name" value="GH-type_carb-bd"/>
</dbReference>
<dbReference type="NCBIfam" id="NF008277">
    <property type="entry name" value="PRK11055.1"/>
    <property type="match status" value="1"/>
</dbReference>
<evidence type="ECO:0000256" key="3">
    <source>
        <dbReference type="ARBA" id="ARBA00006206"/>
    </source>
</evidence>
<dbReference type="InterPro" id="IPR011013">
    <property type="entry name" value="Gal_mutarotase_sf_dom"/>
</dbReference>
<evidence type="ECO:0000256" key="6">
    <source>
        <dbReference type="ARBA" id="ARBA00023235"/>
    </source>
</evidence>
<dbReference type="KEGG" id="chk:D4L85_01420"/>
<dbReference type="GO" id="GO:0004034">
    <property type="term" value="F:aldose 1-epimerase activity"/>
    <property type="evidence" value="ECO:0007669"/>
    <property type="project" value="UniProtKB-EC"/>
</dbReference>
<evidence type="ECO:0000256" key="9">
    <source>
        <dbReference type="PIRSR" id="PIRSR005096-1"/>
    </source>
</evidence>
<dbReference type="GO" id="GO:0006006">
    <property type="term" value="P:glucose metabolic process"/>
    <property type="evidence" value="ECO:0007669"/>
    <property type="project" value="TreeGrafter"/>
</dbReference>
<keyword evidence="6 8" id="KW-0413">Isomerase</keyword>
<feature type="binding site" evidence="11">
    <location>
        <begin position="90"/>
        <end position="91"/>
    </location>
    <ligand>
        <name>beta-D-galactose</name>
        <dbReference type="ChEBI" id="CHEBI:27667"/>
    </ligand>
</feature>
<reference evidence="13" key="1">
    <citation type="submission" date="2018-09" db="EMBL/GenBank/DDBJ databases">
        <title>Chryseolinea sp. KIS68-18 isolated from soil.</title>
        <authorList>
            <person name="Weon H.-Y."/>
            <person name="Kwon S.-W."/>
            <person name="Lee S.A."/>
        </authorList>
    </citation>
    <scope>NUCLEOTIDE SEQUENCE [LARGE SCALE GENOMIC DNA]</scope>
    <source>
        <strain evidence="13">KIS68-18</strain>
    </source>
</reference>
<dbReference type="CDD" id="cd09019">
    <property type="entry name" value="galactose_mutarotase_like"/>
    <property type="match status" value="1"/>
</dbReference>
<evidence type="ECO:0000256" key="5">
    <source>
        <dbReference type="ARBA" id="ARBA00022837"/>
    </source>
</evidence>
<dbReference type="InterPro" id="IPR015443">
    <property type="entry name" value="Aldose_1-epimerase"/>
</dbReference>
<dbReference type="EC" id="5.1.3.3" evidence="8"/>
<dbReference type="Proteomes" id="UP000266183">
    <property type="component" value="Chromosome"/>
</dbReference>
<evidence type="ECO:0000313" key="12">
    <source>
        <dbReference type="EMBL" id="AYB29321.1"/>
    </source>
</evidence>
<organism evidence="12 13">
    <name type="scientific">Chryseolinea soli</name>
    <dbReference type="NCBI Taxonomy" id="2321403"/>
    <lineage>
        <taxon>Bacteria</taxon>
        <taxon>Pseudomonadati</taxon>
        <taxon>Bacteroidota</taxon>
        <taxon>Cytophagia</taxon>
        <taxon>Cytophagales</taxon>
        <taxon>Fulvivirgaceae</taxon>
        <taxon>Chryseolinea</taxon>
    </lineage>
</organism>
<protein>
    <recommendedName>
        <fullName evidence="8">Aldose 1-epimerase</fullName>
        <ecNumber evidence="8">5.1.3.3</ecNumber>
    </recommendedName>
</protein>
<gene>
    <name evidence="12" type="ORF">D4L85_01420</name>
</gene>
<dbReference type="PANTHER" id="PTHR10091:SF0">
    <property type="entry name" value="GALACTOSE MUTAROTASE"/>
    <property type="match status" value="1"/>
</dbReference>
<dbReference type="Pfam" id="PF01263">
    <property type="entry name" value="Aldose_epim"/>
    <property type="match status" value="1"/>
</dbReference>
<evidence type="ECO:0000313" key="13">
    <source>
        <dbReference type="Proteomes" id="UP000266183"/>
    </source>
</evidence>
<evidence type="ECO:0000256" key="10">
    <source>
        <dbReference type="PIRSR" id="PIRSR005096-2"/>
    </source>
</evidence>
<dbReference type="OrthoDB" id="9779408at2"/>
<dbReference type="AlphaFoldDB" id="A0A385SFU4"/>
<accession>A0A385SFU4</accession>
<feature type="binding site" evidence="11">
    <location>
        <begin position="190"/>
        <end position="192"/>
    </location>
    <ligand>
        <name>beta-D-galactose</name>
        <dbReference type="ChEBI" id="CHEBI:27667"/>
    </ligand>
</feature>
<evidence type="ECO:0000256" key="4">
    <source>
        <dbReference type="ARBA" id="ARBA00011245"/>
    </source>
</evidence>
<evidence type="ECO:0000256" key="1">
    <source>
        <dbReference type="ARBA" id="ARBA00001913"/>
    </source>
</evidence>
<dbReference type="SUPFAM" id="SSF74650">
    <property type="entry name" value="Galactose mutarotase-like"/>
    <property type="match status" value="1"/>
</dbReference>
<comment type="subunit">
    <text evidence="4">Monomer.</text>
</comment>
<evidence type="ECO:0000256" key="2">
    <source>
        <dbReference type="ARBA" id="ARBA00005028"/>
    </source>
</evidence>
<dbReference type="PIRSF" id="PIRSF005096">
    <property type="entry name" value="GALM"/>
    <property type="match status" value="1"/>
</dbReference>
<keyword evidence="13" id="KW-1185">Reference proteome</keyword>
<dbReference type="PANTHER" id="PTHR10091">
    <property type="entry name" value="ALDOSE-1-EPIMERASE"/>
    <property type="match status" value="1"/>
</dbReference>
<proteinExistence type="inferred from homology"/>
<dbReference type="RefSeq" id="WP_119752640.1">
    <property type="nucleotide sequence ID" value="NZ_CP032382.1"/>
</dbReference>
<dbReference type="UniPathway" id="UPA00242"/>
<dbReference type="EMBL" id="CP032382">
    <property type="protein sequence ID" value="AYB29321.1"/>
    <property type="molecule type" value="Genomic_DNA"/>
</dbReference>
<dbReference type="InterPro" id="IPR008183">
    <property type="entry name" value="Aldose_1/G6P_1-epimerase"/>
</dbReference>
<name>A0A385SFU4_9BACT</name>
<feature type="active site" description="Proton acceptor" evidence="9">
    <location>
        <position position="328"/>
    </location>
</feature>
<dbReference type="GO" id="GO:0030246">
    <property type="term" value="F:carbohydrate binding"/>
    <property type="evidence" value="ECO:0007669"/>
    <property type="project" value="InterPro"/>
</dbReference>
<comment type="pathway">
    <text evidence="2 8">Carbohydrate metabolism; hexose metabolism.</text>
</comment>
<keyword evidence="5" id="KW-0106">Calcium</keyword>
<evidence type="ECO:0000256" key="8">
    <source>
        <dbReference type="PIRNR" id="PIRNR005096"/>
    </source>
</evidence>
<sequence length="363" mass="40601">MSAPAATPTQRHTIEKSYWGDVGGKAIWLYKLSLADGFQVWVTNYGAIIQSLLVPRANSTTVDVVLGYDTLQEYIDDPFYMGCVVGRVANRIETGKVSIEGRDYQLAVTAGGFHHHGGHIGFGKKVWEAQTFSTATTVGITLQYMSAHLEEGFPGNLTTRVKYTLHPDNRLSVEFFATTDRATLVNLTQHSYFNLGGHDHGNIGGHLLEAHADWYLPATNRLVPTGEIASVRGTPFDFREARFIDEQIDADHSQLRAASGYDHFFVLEKKHTKALKPAVTVIEPRSRMRMDIETTEPGFHFYAGNFLAEAFDGKNKRQYHHRGGLCIETHHFPDTPNHSHFPTTTLLPGDEFSSRTEFSFKEA</sequence>
<keyword evidence="7 8" id="KW-0119">Carbohydrate metabolism</keyword>
<evidence type="ECO:0000256" key="7">
    <source>
        <dbReference type="ARBA" id="ARBA00023277"/>
    </source>
</evidence>
<comment type="cofactor">
    <cofactor evidence="1">
        <name>Ca(2+)</name>
        <dbReference type="ChEBI" id="CHEBI:29108"/>
    </cofactor>
</comment>
<comment type="similarity">
    <text evidence="3 8">Belongs to the aldose epimerase family.</text>
</comment>
<evidence type="ECO:0000256" key="11">
    <source>
        <dbReference type="PIRSR" id="PIRSR005096-3"/>
    </source>
</evidence>